<dbReference type="NCBIfam" id="TIGR00229">
    <property type="entry name" value="sensory_box"/>
    <property type="match status" value="1"/>
</dbReference>
<dbReference type="Gene3D" id="3.30.565.10">
    <property type="entry name" value="Histidine kinase-like ATPase, C-terminal domain"/>
    <property type="match status" value="1"/>
</dbReference>
<comment type="caution">
    <text evidence="17">The sequence shown here is derived from an EMBL/GenBank/DDBJ whole genome shotgun (WGS) entry which is preliminary data.</text>
</comment>
<dbReference type="InterPro" id="IPR039506">
    <property type="entry name" value="SPOB_a"/>
</dbReference>
<keyword evidence="18" id="KW-1185">Reference proteome</keyword>
<dbReference type="InterPro" id="IPR036890">
    <property type="entry name" value="HATPase_C_sf"/>
</dbReference>
<dbReference type="SUPFAM" id="SSF55785">
    <property type="entry name" value="PYP-like sensor domain (PAS domain)"/>
    <property type="match status" value="1"/>
</dbReference>
<dbReference type="Gene3D" id="1.10.287.130">
    <property type="match status" value="1"/>
</dbReference>
<dbReference type="PANTHER" id="PTHR43547">
    <property type="entry name" value="TWO-COMPONENT HISTIDINE KINASE"/>
    <property type="match status" value="1"/>
</dbReference>
<dbReference type="SUPFAM" id="SSF55874">
    <property type="entry name" value="ATPase domain of HSP90 chaperone/DNA topoisomerase II/histidine kinase"/>
    <property type="match status" value="1"/>
</dbReference>
<evidence type="ECO:0000313" key="17">
    <source>
        <dbReference type="EMBL" id="MFD2044841.1"/>
    </source>
</evidence>
<evidence type="ECO:0000256" key="1">
    <source>
        <dbReference type="ARBA" id="ARBA00000085"/>
    </source>
</evidence>
<dbReference type="Pfam" id="PF02518">
    <property type="entry name" value="HATPase_c"/>
    <property type="match status" value="1"/>
</dbReference>
<evidence type="ECO:0000313" key="18">
    <source>
        <dbReference type="Proteomes" id="UP001597383"/>
    </source>
</evidence>
<dbReference type="CDD" id="cd00130">
    <property type="entry name" value="PAS"/>
    <property type="match status" value="1"/>
</dbReference>
<sequence>MKKISLKTKILVLIIGLIVIITILLTAINAYFESQDIEEQIGQQALHVATTISVMPSIIEAYELENPAEVIQPIVEGIRGLIGAEFIVLGNKDSIRYAHPDVNKIGKKMVGGDNDRALLHGEYYTSKAVGSLGPSLRGKAPIFNDKGEVVGIVSVGFMVEDIKTIIYNRLLKISGASLVVLVVGSIGGILLARNIRKDTFGLEPHQIASLFRDRNAILLSIKEGIIAIDHQGIITMMNESAQKILGLSKYNVNKKVEEVFPNTKMYHVLNSGDTMKDDEMFLNNRQVIVNRTPIVNEEGNVVGVVASFRDKTEINEMLNTLKEVRQYSEDLRAQTHEYTNKLYVLSGLLQLGHYDEAIELIQAESKMNVVQNKVLLEQIKERTVQAILLGKIGKSSEKKIDFKIDRNSHLEKLPKQVDLPKLITILGNLIDNALEAVEHQEDKQVIFFVTDVGGDIVIEVSDNGEGISDDRITRIFEKGYSTKQGNDRGFGLTLVKETVDELGGQIEFHNQPSGGAVFTIFLTKNIGKKGDSK</sequence>
<dbReference type="RefSeq" id="WP_377557436.1">
    <property type="nucleotide sequence ID" value="NZ_JBHUHQ010000016.1"/>
</dbReference>
<feature type="transmembrane region" description="Helical" evidence="14">
    <location>
        <begin position="12"/>
        <end position="32"/>
    </location>
</feature>
<proteinExistence type="predicted"/>
<comment type="catalytic activity">
    <reaction evidence="1">
        <text>ATP + protein L-histidine = ADP + protein N-phospho-L-histidine.</text>
        <dbReference type="EC" id="2.7.13.3"/>
    </reaction>
</comment>
<dbReference type="Pfam" id="PF17203">
    <property type="entry name" value="sCache_3_2"/>
    <property type="match status" value="1"/>
</dbReference>
<dbReference type="InterPro" id="IPR035965">
    <property type="entry name" value="PAS-like_dom_sf"/>
</dbReference>
<dbReference type="SUPFAM" id="SSF103190">
    <property type="entry name" value="Sensory domain-like"/>
    <property type="match status" value="1"/>
</dbReference>
<evidence type="ECO:0000256" key="9">
    <source>
        <dbReference type="ARBA" id="ARBA00022777"/>
    </source>
</evidence>
<evidence type="ECO:0000256" key="11">
    <source>
        <dbReference type="ARBA" id="ARBA00022989"/>
    </source>
</evidence>
<evidence type="ECO:0000256" key="6">
    <source>
        <dbReference type="ARBA" id="ARBA00022679"/>
    </source>
</evidence>
<protein>
    <recommendedName>
        <fullName evidence="3">histidine kinase</fullName>
        <ecNumber evidence="3">2.7.13.3</ecNumber>
    </recommendedName>
</protein>
<keyword evidence="4" id="KW-1003">Cell membrane</keyword>
<evidence type="ECO:0000256" key="4">
    <source>
        <dbReference type="ARBA" id="ARBA00022475"/>
    </source>
</evidence>
<dbReference type="PANTHER" id="PTHR43547:SF3">
    <property type="entry name" value="SENSOR PROTEIN CITS"/>
    <property type="match status" value="1"/>
</dbReference>
<keyword evidence="10 17" id="KW-0067">ATP-binding</keyword>
<evidence type="ECO:0000256" key="7">
    <source>
        <dbReference type="ARBA" id="ARBA00022692"/>
    </source>
</evidence>
<feature type="domain" description="Histidine kinase" evidence="15">
    <location>
        <begin position="333"/>
        <end position="526"/>
    </location>
</feature>
<dbReference type="EC" id="2.7.13.3" evidence="3"/>
<evidence type="ECO:0000256" key="3">
    <source>
        <dbReference type="ARBA" id="ARBA00012438"/>
    </source>
</evidence>
<comment type="subcellular location">
    <subcellularLocation>
        <location evidence="2">Cell membrane</location>
        <topology evidence="2">Multi-pass membrane protein</topology>
    </subcellularLocation>
</comment>
<keyword evidence="12" id="KW-0902">Two-component regulatory system</keyword>
<evidence type="ECO:0000256" key="13">
    <source>
        <dbReference type="ARBA" id="ARBA00023136"/>
    </source>
</evidence>
<evidence type="ECO:0000256" key="14">
    <source>
        <dbReference type="SAM" id="Phobius"/>
    </source>
</evidence>
<feature type="transmembrane region" description="Helical" evidence="14">
    <location>
        <begin position="173"/>
        <end position="192"/>
    </location>
</feature>
<dbReference type="InterPro" id="IPR029151">
    <property type="entry name" value="Sensor-like_sf"/>
</dbReference>
<keyword evidence="6" id="KW-0808">Transferase</keyword>
<keyword evidence="8" id="KW-0547">Nucleotide-binding</keyword>
<dbReference type="InterPro" id="IPR003594">
    <property type="entry name" value="HATPase_dom"/>
</dbReference>
<evidence type="ECO:0000256" key="12">
    <source>
        <dbReference type="ARBA" id="ARBA00023012"/>
    </source>
</evidence>
<dbReference type="EMBL" id="JBHUHQ010000016">
    <property type="protein sequence ID" value="MFD2044841.1"/>
    <property type="molecule type" value="Genomic_DNA"/>
</dbReference>
<keyword evidence="5" id="KW-0597">Phosphoprotein</keyword>
<dbReference type="PRINTS" id="PR00344">
    <property type="entry name" value="BCTRLSENSOR"/>
</dbReference>
<dbReference type="Pfam" id="PF14689">
    <property type="entry name" value="SPOB_a"/>
    <property type="match status" value="1"/>
</dbReference>
<keyword evidence="11 14" id="KW-1133">Transmembrane helix</keyword>
<dbReference type="PROSITE" id="PS50109">
    <property type="entry name" value="HIS_KIN"/>
    <property type="match status" value="1"/>
</dbReference>
<organism evidence="17 18">
    <name type="scientific">Ornithinibacillus salinisoli</name>
    <dbReference type="NCBI Taxonomy" id="1848459"/>
    <lineage>
        <taxon>Bacteria</taxon>
        <taxon>Bacillati</taxon>
        <taxon>Bacillota</taxon>
        <taxon>Bacilli</taxon>
        <taxon>Bacillales</taxon>
        <taxon>Bacillaceae</taxon>
        <taxon>Ornithinibacillus</taxon>
    </lineage>
</organism>
<dbReference type="InterPro" id="IPR004358">
    <property type="entry name" value="Sig_transdc_His_kin-like_C"/>
</dbReference>
<dbReference type="SMART" id="SM00387">
    <property type="entry name" value="HATPase_c"/>
    <property type="match status" value="1"/>
</dbReference>
<evidence type="ECO:0000256" key="5">
    <source>
        <dbReference type="ARBA" id="ARBA00022553"/>
    </source>
</evidence>
<dbReference type="InterPro" id="IPR005467">
    <property type="entry name" value="His_kinase_dom"/>
</dbReference>
<name>A0ABW4W0H8_9BACI</name>
<dbReference type="PROSITE" id="PS50112">
    <property type="entry name" value="PAS"/>
    <property type="match status" value="1"/>
</dbReference>
<evidence type="ECO:0000259" key="15">
    <source>
        <dbReference type="PROSITE" id="PS50109"/>
    </source>
</evidence>
<keyword evidence="13 14" id="KW-0472">Membrane</keyword>
<dbReference type="Pfam" id="PF13426">
    <property type="entry name" value="PAS_9"/>
    <property type="match status" value="1"/>
</dbReference>
<dbReference type="InterPro" id="IPR016120">
    <property type="entry name" value="Sig_transdc_His_kin_SpoOB"/>
</dbReference>
<dbReference type="GO" id="GO:0005524">
    <property type="term" value="F:ATP binding"/>
    <property type="evidence" value="ECO:0007669"/>
    <property type="project" value="UniProtKB-KW"/>
</dbReference>
<dbReference type="SUPFAM" id="SSF55890">
    <property type="entry name" value="Sporulation response regulatory protein Spo0B"/>
    <property type="match status" value="1"/>
</dbReference>
<dbReference type="Proteomes" id="UP001597383">
    <property type="component" value="Unassembled WGS sequence"/>
</dbReference>
<dbReference type="Gene3D" id="3.30.450.20">
    <property type="entry name" value="PAS domain"/>
    <property type="match status" value="2"/>
</dbReference>
<keyword evidence="9" id="KW-0418">Kinase</keyword>
<evidence type="ECO:0000256" key="8">
    <source>
        <dbReference type="ARBA" id="ARBA00022741"/>
    </source>
</evidence>
<evidence type="ECO:0000256" key="10">
    <source>
        <dbReference type="ARBA" id="ARBA00022840"/>
    </source>
</evidence>
<dbReference type="CDD" id="cd16915">
    <property type="entry name" value="HATPase_DpiB-CitA-like"/>
    <property type="match status" value="1"/>
</dbReference>
<feature type="domain" description="PAS" evidence="16">
    <location>
        <begin position="217"/>
        <end position="252"/>
    </location>
</feature>
<accession>A0ABW4W0H8</accession>
<reference evidence="18" key="1">
    <citation type="journal article" date="2019" name="Int. J. Syst. Evol. Microbiol.">
        <title>The Global Catalogue of Microorganisms (GCM) 10K type strain sequencing project: providing services to taxonomists for standard genome sequencing and annotation.</title>
        <authorList>
            <consortium name="The Broad Institute Genomics Platform"/>
            <consortium name="The Broad Institute Genome Sequencing Center for Infectious Disease"/>
            <person name="Wu L."/>
            <person name="Ma J."/>
        </authorList>
    </citation>
    <scope>NUCLEOTIDE SEQUENCE [LARGE SCALE GENOMIC DNA]</scope>
    <source>
        <strain evidence="18">R28</strain>
    </source>
</reference>
<keyword evidence="7 14" id="KW-0812">Transmembrane</keyword>
<dbReference type="InterPro" id="IPR000014">
    <property type="entry name" value="PAS"/>
</dbReference>
<dbReference type="InterPro" id="IPR033463">
    <property type="entry name" value="sCache_3"/>
</dbReference>
<gene>
    <name evidence="17" type="ORF">ACFSJF_11225</name>
</gene>
<evidence type="ECO:0000256" key="2">
    <source>
        <dbReference type="ARBA" id="ARBA00004651"/>
    </source>
</evidence>
<evidence type="ECO:0000259" key="16">
    <source>
        <dbReference type="PROSITE" id="PS50112"/>
    </source>
</evidence>